<accession>A0A410T7E0</accession>
<reference evidence="1 2" key="1">
    <citation type="submission" date="2019-01" db="EMBL/GenBank/DDBJ databases">
        <title>Complete genome sequence of Campylobacter bacteriophage CP20.</title>
        <authorList>
            <person name="Connerton I.F."/>
        </authorList>
    </citation>
    <scope>NUCLEOTIDE SEQUENCE [LARGE SCALE GENOMIC DNA]</scope>
</reference>
<evidence type="ECO:0000313" key="2">
    <source>
        <dbReference type="Proteomes" id="UP000290538"/>
    </source>
</evidence>
<evidence type="ECO:0000313" key="1">
    <source>
        <dbReference type="EMBL" id="QAU04854.1"/>
    </source>
</evidence>
<sequence length="92" mass="10864">MKFKKFLLALIPFIFVGCSAVRTEFIYPKIPDVKEPPMTQDYNLTVIKINNVEYYSLSPEDAKILSENWIKFKSWAETNYELLKIIKNKDLK</sequence>
<organism evidence="1 2">
    <name type="scientific">Campylobacter phage CP20</name>
    <dbReference type="NCBI Taxonomy" id="2506428"/>
    <lineage>
        <taxon>Viruses</taxon>
        <taxon>Duplodnaviria</taxon>
        <taxon>Heunggongvirae</taxon>
        <taxon>Uroviricota</taxon>
        <taxon>Caudoviricetes</taxon>
        <taxon>Connertonviridae</taxon>
        <taxon>Firehammervirus</taxon>
        <taxon>Firehammervirus CPt10</taxon>
    </lineage>
</organism>
<dbReference type="PROSITE" id="PS51257">
    <property type="entry name" value="PROKAR_LIPOPROTEIN"/>
    <property type="match status" value="1"/>
</dbReference>
<dbReference type="EMBL" id="MK408758">
    <property type="protein sequence ID" value="QAU04854.1"/>
    <property type="molecule type" value="Genomic_DNA"/>
</dbReference>
<proteinExistence type="predicted"/>
<evidence type="ECO:0008006" key="3">
    <source>
        <dbReference type="Google" id="ProtNLM"/>
    </source>
</evidence>
<protein>
    <recommendedName>
        <fullName evidence="3">Lipoprotein</fullName>
    </recommendedName>
</protein>
<dbReference type="Proteomes" id="UP000290538">
    <property type="component" value="Segment"/>
</dbReference>
<name>A0A410T7E0_9CAUD</name>